<dbReference type="InterPro" id="IPR000210">
    <property type="entry name" value="BTB/POZ_dom"/>
</dbReference>
<feature type="non-terminal residue" evidence="2">
    <location>
        <position position="1"/>
    </location>
</feature>
<dbReference type="InterPro" id="IPR011333">
    <property type="entry name" value="SKP1/BTB/POZ_sf"/>
</dbReference>
<dbReference type="SUPFAM" id="SSF54695">
    <property type="entry name" value="POZ domain"/>
    <property type="match status" value="1"/>
</dbReference>
<evidence type="ECO:0000259" key="1">
    <source>
        <dbReference type="PROSITE" id="PS50097"/>
    </source>
</evidence>
<dbReference type="PANTHER" id="PTHR47843:SF2">
    <property type="entry name" value="BTB DOMAIN-CONTAINING PROTEIN"/>
    <property type="match status" value="1"/>
</dbReference>
<dbReference type="OrthoDB" id="3648633at2759"/>
<proteinExistence type="predicted"/>
<gene>
    <name evidence="2" type="ORF">CERZMDRAFT_5765</name>
</gene>
<evidence type="ECO:0000313" key="2">
    <source>
        <dbReference type="EMBL" id="KAF2209495.1"/>
    </source>
</evidence>
<organism evidence="2 3">
    <name type="scientific">Cercospora zeae-maydis SCOH1-5</name>
    <dbReference type="NCBI Taxonomy" id="717836"/>
    <lineage>
        <taxon>Eukaryota</taxon>
        <taxon>Fungi</taxon>
        <taxon>Dikarya</taxon>
        <taxon>Ascomycota</taxon>
        <taxon>Pezizomycotina</taxon>
        <taxon>Dothideomycetes</taxon>
        <taxon>Dothideomycetidae</taxon>
        <taxon>Mycosphaerellales</taxon>
        <taxon>Mycosphaerellaceae</taxon>
        <taxon>Cercospora</taxon>
    </lineage>
</organism>
<dbReference type="CDD" id="cd18186">
    <property type="entry name" value="BTB_POZ_ZBTB_KLHL-like"/>
    <property type="match status" value="1"/>
</dbReference>
<reference evidence="2" key="1">
    <citation type="journal article" date="2020" name="Stud. Mycol.">
        <title>101 Dothideomycetes genomes: a test case for predicting lifestyles and emergence of pathogens.</title>
        <authorList>
            <person name="Haridas S."/>
            <person name="Albert R."/>
            <person name="Binder M."/>
            <person name="Bloem J."/>
            <person name="Labutti K."/>
            <person name="Salamov A."/>
            <person name="Andreopoulos B."/>
            <person name="Baker S."/>
            <person name="Barry K."/>
            <person name="Bills G."/>
            <person name="Bluhm B."/>
            <person name="Cannon C."/>
            <person name="Castanera R."/>
            <person name="Culley D."/>
            <person name="Daum C."/>
            <person name="Ezra D."/>
            <person name="Gonzalez J."/>
            <person name="Henrissat B."/>
            <person name="Kuo A."/>
            <person name="Liang C."/>
            <person name="Lipzen A."/>
            <person name="Lutzoni F."/>
            <person name="Magnuson J."/>
            <person name="Mondo S."/>
            <person name="Nolan M."/>
            <person name="Ohm R."/>
            <person name="Pangilinan J."/>
            <person name="Park H.-J."/>
            <person name="Ramirez L."/>
            <person name="Alfaro M."/>
            <person name="Sun H."/>
            <person name="Tritt A."/>
            <person name="Yoshinaga Y."/>
            <person name="Zwiers L.-H."/>
            <person name="Turgeon B."/>
            <person name="Goodwin S."/>
            <person name="Spatafora J."/>
            <person name="Crous P."/>
            <person name="Grigoriev I."/>
        </authorList>
    </citation>
    <scope>NUCLEOTIDE SEQUENCE</scope>
    <source>
        <strain evidence="2">SCOH1-5</strain>
    </source>
</reference>
<dbReference type="PROSITE" id="PS50097">
    <property type="entry name" value="BTB"/>
    <property type="match status" value="1"/>
</dbReference>
<feature type="domain" description="BTB" evidence="1">
    <location>
        <begin position="2"/>
        <end position="73"/>
    </location>
</feature>
<protein>
    <recommendedName>
        <fullName evidence="1">BTB domain-containing protein</fullName>
    </recommendedName>
</protein>
<accession>A0A6A6F6C8</accession>
<feature type="non-terminal residue" evidence="2">
    <location>
        <position position="184"/>
    </location>
</feature>
<dbReference type="PANTHER" id="PTHR47843">
    <property type="entry name" value="BTB DOMAIN-CONTAINING PROTEIN-RELATED"/>
    <property type="match status" value="1"/>
</dbReference>
<dbReference type="Gene3D" id="3.30.710.10">
    <property type="entry name" value="Potassium Channel Kv1.1, Chain A"/>
    <property type="match status" value="1"/>
</dbReference>
<keyword evidence="3" id="KW-1185">Reference proteome</keyword>
<dbReference type="EMBL" id="ML992686">
    <property type="protein sequence ID" value="KAF2209495.1"/>
    <property type="molecule type" value="Genomic_DNA"/>
</dbReference>
<name>A0A6A6F6C8_9PEZI</name>
<sequence length="184" mass="20674">NNVVTITVGTGANSEDFVVHDFLLKQSSSFFQAALKEEWKEGQEKIVNLPEDHSEAFALYVEWLFSGKIASGSDKPEGRLSSSEITREHLVLANLYVLGEKLLDDHFCAQTRKATAELCDIEDSEGYRIFPNYVAINIIYAGTKEGSPMREWLVNAYSEHGSKAWVEDADSRTFCVDFLLDLVK</sequence>
<evidence type="ECO:0000313" key="3">
    <source>
        <dbReference type="Proteomes" id="UP000799539"/>
    </source>
</evidence>
<dbReference type="Proteomes" id="UP000799539">
    <property type="component" value="Unassembled WGS sequence"/>
</dbReference>
<dbReference type="AlphaFoldDB" id="A0A6A6F6C8"/>